<dbReference type="AlphaFoldDB" id="A0AAW0DN94"/>
<keyword evidence="5" id="KW-1185">Reference proteome</keyword>
<name>A0AAW0DN94_9AGAR</name>
<organism evidence="4 5">
    <name type="scientific">Favolaschia claudopus</name>
    <dbReference type="NCBI Taxonomy" id="2862362"/>
    <lineage>
        <taxon>Eukaryota</taxon>
        <taxon>Fungi</taxon>
        <taxon>Dikarya</taxon>
        <taxon>Basidiomycota</taxon>
        <taxon>Agaricomycotina</taxon>
        <taxon>Agaricomycetes</taxon>
        <taxon>Agaricomycetidae</taxon>
        <taxon>Agaricales</taxon>
        <taxon>Marasmiineae</taxon>
        <taxon>Mycenaceae</taxon>
        <taxon>Favolaschia</taxon>
    </lineage>
</organism>
<keyword evidence="1" id="KW-0862">Zinc</keyword>
<sequence>MPRYSTPTTSLPSSQATYGRVVSASHGKPQITSNVYEGGRATTNPPSVSESEYNCLVPHCGFGTTTQGSLTRHYRERHYMEPPATQYTASTPRRFSPKKTHDAQQRQKSAVASTSRLSDSYNARFRNESPHLSGAVSPVSSIFASGSAQVSPPATGQHYPATAYYSASSSASPAASPPPVNIAAFTNSMRARLNAAIANQQANQAAEASRQLAALQNSSICAGYVGWRDDVDVANDVLDVATGHRRIYPGEELTEMMEFLPPTEDIGMADKNQLFAW</sequence>
<evidence type="ECO:0000313" key="5">
    <source>
        <dbReference type="Proteomes" id="UP001362999"/>
    </source>
</evidence>
<keyword evidence="1" id="KW-0479">Metal-binding</keyword>
<feature type="domain" description="C2H2-type" evidence="3">
    <location>
        <begin position="53"/>
        <end position="83"/>
    </location>
</feature>
<reference evidence="4 5" key="1">
    <citation type="journal article" date="2024" name="J Genomics">
        <title>Draft genome sequencing and assembly of Favolaschia claudopus CIRM-BRFM 2984 isolated from oak limbs.</title>
        <authorList>
            <person name="Navarro D."/>
            <person name="Drula E."/>
            <person name="Chaduli D."/>
            <person name="Cazenave R."/>
            <person name="Ahrendt S."/>
            <person name="Wang J."/>
            <person name="Lipzen A."/>
            <person name="Daum C."/>
            <person name="Barry K."/>
            <person name="Grigoriev I.V."/>
            <person name="Favel A."/>
            <person name="Rosso M.N."/>
            <person name="Martin F."/>
        </authorList>
    </citation>
    <scope>NUCLEOTIDE SEQUENCE [LARGE SCALE GENOMIC DNA]</scope>
    <source>
        <strain evidence="4 5">CIRM-BRFM 2984</strain>
    </source>
</reference>
<protein>
    <recommendedName>
        <fullName evidence="3">C2H2-type domain-containing protein</fullName>
    </recommendedName>
</protein>
<feature type="compositionally biased region" description="Polar residues" evidence="2">
    <location>
        <begin position="30"/>
        <end position="47"/>
    </location>
</feature>
<dbReference type="InterPro" id="IPR013087">
    <property type="entry name" value="Znf_C2H2_type"/>
</dbReference>
<feature type="region of interest" description="Disordered" evidence="2">
    <location>
        <begin position="1"/>
        <end position="47"/>
    </location>
</feature>
<feature type="region of interest" description="Disordered" evidence="2">
    <location>
        <begin position="81"/>
        <end position="117"/>
    </location>
</feature>
<dbReference type="PROSITE" id="PS50157">
    <property type="entry name" value="ZINC_FINGER_C2H2_2"/>
    <property type="match status" value="1"/>
</dbReference>
<dbReference type="GO" id="GO:0008270">
    <property type="term" value="F:zinc ion binding"/>
    <property type="evidence" value="ECO:0007669"/>
    <property type="project" value="UniProtKB-KW"/>
</dbReference>
<accession>A0AAW0DN94</accession>
<dbReference type="Proteomes" id="UP001362999">
    <property type="component" value="Unassembled WGS sequence"/>
</dbReference>
<feature type="compositionally biased region" description="Polar residues" evidence="2">
    <location>
        <begin position="106"/>
        <end position="117"/>
    </location>
</feature>
<evidence type="ECO:0000256" key="2">
    <source>
        <dbReference type="SAM" id="MobiDB-lite"/>
    </source>
</evidence>
<comment type="caution">
    <text evidence="4">The sequence shown here is derived from an EMBL/GenBank/DDBJ whole genome shotgun (WGS) entry which is preliminary data.</text>
</comment>
<feature type="compositionally biased region" description="Polar residues" evidence="2">
    <location>
        <begin position="1"/>
        <end position="17"/>
    </location>
</feature>
<keyword evidence="1" id="KW-0863">Zinc-finger</keyword>
<dbReference type="EMBL" id="JAWWNJ010000007">
    <property type="protein sequence ID" value="KAK7052458.1"/>
    <property type="molecule type" value="Genomic_DNA"/>
</dbReference>
<evidence type="ECO:0000259" key="3">
    <source>
        <dbReference type="PROSITE" id="PS50157"/>
    </source>
</evidence>
<evidence type="ECO:0000313" key="4">
    <source>
        <dbReference type="EMBL" id="KAK7052458.1"/>
    </source>
</evidence>
<proteinExistence type="predicted"/>
<gene>
    <name evidence="4" type="ORF">R3P38DRAFT_2860453</name>
</gene>
<evidence type="ECO:0000256" key="1">
    <source>
        <dbReference type="PROSITE-ProRule" id="PRU00042"/>
    </source>
</evidence>